<evidence type="ECO:0000259" key="1">
    <source>
        <dbReference type="Pfam" id="PF03732"/>
    </source>
</evidence>
<dbReference type="InterPro" id="IPR005162">
    <property type="entry name" value="Retrotrans_gag_dom"/>
</dbReference>
<protein>
    <submittedName>
        <fullName evidence="2">Polyprotein</fullName>
    </submittedName>
</protein>
<feature type="domain" description="Retrotransposon gag" evidence="1">
    <location>
        <begin position="114"/>
        <end position="204"/>
    </location>
</feature>
<organism evidence="2 3">
    <name type="scientific">Phytophthora megakarya</name>
    <dbReference type="NCBI Taxonomy" id="4795"/>
    <lineage>
        <taxon>Eukaryota</taxon>
        <taxon>Sar</taxon>
        <taxon>Stramenopiles</taxon>
        <taxon>Oomycota</taxon>
        <taxon>Peronosporomycetes</taxon>
        <taxon>Peronosporales</taxon>
        <taxon>Peronosporaceae</taxon>
        <taxon>Phytophthora</taxon>
    </lineage>
</organism>
<dbReference type="OrthoDB" id="151751at2759"/>
<dbReference type="AlphaFoldDB" id="A0A225WYZ2"/>
<evidence type="ECO:0000313" key="3">
    <source>
        <dbReference type="Proteomes" id="UP000198211"/>
    </source>
</evidence>
<dbReference type="Pfam" id="PF03732">
    <property type="entry name" value="Retrotrans_gag"/>
    <property type="match status" value="1"/>
</dbReference>
<keyword evidence="3" id="KW-1185">Reference proteome</keyword>
<dbReference type="EMBL" id="NBNE01000113">
    <property type="protein sequence ID" value="OWZ22742.1"/>
    <property type="molecule type" value="Genomic_DNA"/>
</dbReference>
<dbReference type="Proteomes" id="UP000198211">
    <property type="component" value="Unassembled WGS sequence"/>
</dbReference>
<comment type="caution">
    <text evidence="2">The sequence shown here is derived from an EMBL/GenBank/DDBJ whole genome shotgun (WGS) entry which is preliminary data.</text>
</comment>
<evidence type="ECO:0000313" key="2">
    <source>
        <dbReference type="EMBL" id="OWZ22742.1"/>
    </source>
</evidence>
<reference evidence="3" key="1">
    <citation type="submission" date="2017-03" db="EMBL/GenBank/DDBJ databases">
        <title>Phytopthora megakarya and P. palmivora, two closely related causual agents of cacao black pod achieved similar genome size and gene model numbers by different mechanisms.</title>
        <authorList>
            <person name="Ali S."/>
            <person name="Shao J."/>
            <person name="Larry D.J."/>
            <person name="Kronmiller B."/>
            <person name="Shen D."/>
            <person name="Strem M.D."/>
            <person name="Melnick R.L."/>
            <person name="Guiltinan M.J."/>
            <person name="Tyler B.M."/>
            <person name="Meinhardt L.W."/>
            <person name="Bailey B.A."/>
        </authorList>
    </citation>
    <scope>NUCLEOTIDE SEQUENCE [LARGE SCALE GENOMIC DNA]</scope>
    <source>
        <strain evidence="3">zdho120</strain>
    </source>
</reference>
<proteinExistence type="predicted"/>
<name>A0A225WYZ2_9STRA</name>
<accession>A0A225WYZ2</accession>
<gene>
    <name evidence="2" type="ORF">PHMEG_0002509</name>
</gene>
<sequence length="204" mass="22515">MNMHEDPASGKSGMTLGHDAFPHPTRVEWSALLRLAAVSGEAVRPQTNNAELLKNSWNVSSRVQTPIRSKHDAVKTSTYSGIRLDRTAGPGIDIAIASRPIKAPSAKVNFLLSRLTGKVKEWALGKLVVDTLAFPTLEEIQIDLRLPFELPQDESRVRSAFFAIKQGKMSMHDYVQKTRHLASCITTKPIDMASQAHVFVSGMR</sequence>